<dbReference type="NCBIfam" id="TIGR04565">
    <property type="entry name" value="OMP_myx_plus"/>
    <property type="match status" value="1"/>
</dbReference>
<name>A0A1Y6CFG9_9BACT</name>
<reference evidence="3" key="1">
    <citation type="submission" date="2017-04" db="EMBL/GenBank/DDBJ databases">
        <authorList>
            <person name="Varghese N."/>
            <person name="Submissions S."/>
        </authorList>
    </citation>
    <scope>NUCLEOTIDE SEQUENCE [LARGE SCALE GENOMIC DNA]</scope>
    <source>
        <strain evidence="3">RKEM611</strain>
    </source>
</reference>
<organism evidence="2 3">
    <name type="scientific">Pseudobacteriovorax antillogorgiicola</name>
    <dbReference type="NCBI Taxonomy" id="1513793"/>
    <lineage>
        <taxon>Bacteria</taxon>
        <taxon>Pseudomonadati</taxon>
        <taxon>Bdellovibrionota</taxon>
        <taxon>Oligoflexia</taxon>
        <taxon>Oligoflexales</taxon>
        <taxon>Pseudobacteriovoracaceae</taxon>
        <taxon>Pseudobacteriovorax</taxon>
    </lineage>
</organism>
<dbReference type="PROSITE" id="PS51257">
    <property type="entry name" value="PROKAR_LIPOPROTEIN"/>
    <property type="match status" value="1"/>
</dbReference>
<sequence length="250" mass="28751">MKLTNWLTKSVAGLLCLSFSCGDVLADQFEDVEIRVIRPRFFNKSNRLELGAELSTIMNETFIYTFMATGLAAYHFSESLAIEASLSYGFNVNKEDKRILFDEFEIKTQIFRTQFNGELALQWTPIYGKWQLASGRLIYFDTYVQGGFGTTGINWQYSDFCDEPDFEQNPDAEALPEDTTISYPTFMVGAGQRYFVSKTQAYKLDFRVHRFLYNTLDAECSPQQVQESGEFKDGFPHDTITLHFGTSFFF</sequence>
<evidence type="ECO:0000313" key="2">
    <source>
        <dbReference type="EMBL" id="SMF62270.1"/>
    </source>
</evidence>
<evidence type="ECO:0000256" key="1">
    <source>
        <dbReference type="SAM" id="SignalP"/>
    </source>
</evidence>
<proteinExistence type="predicted"/>
<feature type="chain" id="PRO_5013096903" evidence="1">
    <location>
        <begin position="27"/>
        <end position="250"/>
    </location>
</feature>
<dbReference type="STRING" id="1513793.SAMN06296036_12153"/>
<keyword evidence="3" id="KW-1185">Reference proteome</keyword>
<dbReference type="OrthoDB" id="5290178at2"/>
<dbReference type="AlphaFoldDB" id="A0A1Y6CFG9"/>
<dbReference type="InterPro" id="IPR030820">
    <property type="entry name" value="OMP_myx_plus_Proteobacteria"/>
</dbReference>
<gene>
    <name evidence="2" type="ORF">SAMN06296036_12153</name>
</gene>
<evidence type="ECO:0000313" key="3">
    <source>
        <dbReference type="Proteomes" id="UP000192907"/>
    </source>
</evidence>
<dbReference type="InterPro" id="IPR011250">
    <property type="entry name" value="OMP/PagP_B-barrel"/>
</dbReference>
<accession>A0A1Y6CFG9</accession>
<dbReference type="Proteomes" id="UP000192907">
    <property type="component" value="Unassembled WGS sequence"/>
</dbReference>
<feature type="signal peptide" evidence="1">
    <location>
        <begin position="1"/>
        <end position="26"/>
    </location>
</feature>
<dbReference type="RefSeq" id="WP_132323112.1">
    <property type="nucleotide sequence ID" value="NZ_FWZT01000021.1"/>
</dbReference>
<dbReference type="SUPFAM" id="SSF56925">
    <property type="entry name" value="OMPA-like"/>
    <property type="match status" value="1"/>
</dbReference>
<protein>
    <submittedName>
        <fullName evidence="2">Outer membrane beta-barrel protein</fullName>
    </submittedName>
</protein>
<keyword evidence="1" id="KW-0732">Signal</keyword>
<dbReference type="EMBL" id="FWZT01000021">
    <property type="protein sequence ID" value="SMF62270.1"/>
    <property type="molecule type" value="Genomic_DNA"/>
</dbReference>